<dbReference type="Pfam" id="PF00646">
    <property type="entry name" value="F-box"/>
    <property type="match status" value="1"/>
</dbReference>
<dbReference type="GeneID" id="123403657"/>
<dbReference type="PANTHER" id="PTHR32133">
    <property type="entry name" value="OS07G0120400 PROTEIN"/>
    <property type="match status" value="1"/>
</dbReference>
<dbReference type="SUPFAM" id="SSF81383">
    <property type="entry name" value="F-box domain"/>
    <property type="match status" value="1"/>
</dbReference>
<proteinExistence type="predicted"/>
<organism evidence="2 3">
    <name type="scientific">Hordeum vulgare subsp. vulgare</name>
    <name type="common">Domesticated barley</name>
    <dbReference type="NCBI Taxonomy" id="112509"/>
    <lineage>
        <taxon>Eukaryota</taxon>
        <taxon>Viridiplantae</taxon>
        <taxon>Streptophyta</taxon>
        <taxon>Embryophyta</taxon>
        <taxon>Tracheophyta</taxon>
        <taxon>Spermatophyta</taxon>
        <taxon>Magnoliopsida</taxon>
        <taxon>Liliopsida</taxon>
        <taxon>Poales</taxon>
        <taxon>Poaceae</taxon>
        <taxon>BOP clade</taxon>
        <taxon>Pooideae</taxon>
        <taxon>Triticodae</taxon>
        <taxon>Triticeae</taxon>
        <taxon>Hordeinae</taxon>
        <taxon>Hordeum</taxon>
    </lineage>
</organism>
<dbReference type="KEGG" id="hvg:123403657"/>
<dbReference type="InterPro" id="IPR001810">
    <property type="entry name" value="F-box_dom"/>
</dbReference>
<sequence length="419" mass="48231">MTSHRRPRSTAAPPPLEDEDLLAEVLLRLPPQPSSIPRASLVCNPWRSLLSDPGFLRRFRLHHRRSAPLLGFFDISHVQGSFHDIYFIPTMDRPDRLRDRRFYLPATYPDYSYRRLVGCRDGLVLILQLPWRCPRRAPPASWRPVLVWDPVSGDKHPIAFPQGFDDYKLLRWWINGAVLRRDGLDHFQVILIVPEEEKQNRRLLAWVYSSETSEWGDPMSTLLPSWDFLSNPDKPAVLAGNSLYWILVGSSSSIIEFDLDRERLAVIPVPRQLHMIHSSQYSILRADGDGLGFIFLLKWDYKAVLYNWNTDCDGVGSWVISRIIEIDKLLSLNAERKYQLLCMNPNDECTRMLGFAEKNNVIILETFIGLFMIELGSLQLKELPRTNWHKFDIHPFESVYAAGTGIDAGHAGPEVLHNA</sequence>
<reference evidence="2" key="2">
    <citation type="submission" date="2020-10" db="EMBL/GenBank/DDBJ databases">
        <authorList>
            <person name="Scholz U."/>
            <person name="Mascher M."/>
            <person name="Fiebig A."/>
        </authorList>
    </citation>
    <scope>NUCLEOTIDE SEQUENCE [LARGE SCALE GENOMIC DNA]</scope>
    <source>
        <strain evidence="2">cv. Morex</strain>
    </source>
</reference>
<evidence type="ECO:0000313" key="2">
    <source>
        <dbReference type="EnsemblPlants" id="HORVU.MOREX.r3.6HG0550320.1"/>
    </source>
</evidence>
<dbReference type="OrthoDB" id="605328at2759"/>
<dbReference type="Gramene" id="HORVU.MOREX.r2.6HG0457300.1">
    <property type="protein sequence ID" value="HORVU.MOREX.r2.6HG0457300.1"/>
    <property type="gene ID" value="HORVU.MOREX.r2.6HG0457300"/>
</dbReference>
<dbReference type="Gramene" id="HORVU.MOREX.r3.6HG0550320.1">
    <property type="protein sequence ID" value="HORVU.MOREX.r3.6HG0550320.1"/>
    <property type="gene ID" value="HORVU.MOREX.r3.6HG0550320"/>
</dbReference>
<gene>
    <name evidence="2" type="primary">LOC123403657</name>
</gene>
<dbReference type="AlphaFoldDB" id="A0A8I6YZ58"/>
<evidence type="ECO:0000259" key="1">
    <source>
        <dbReference type="Pfam" id="PF00646"/>
    </source>
</evidence>
<dbReference type="Proteomes" id="UP000011116">
    <property type="component" value="Chromosome 6H"/>
</dbReference>
<dbReference type="PANTHER" id="PTHR32133:SF257">
    <property type="entry name" value="F-BOX DOMAIN-CONTAINING PROTEIN"/>
    <property type="match status" value="1"/>
</dbReference>
<dbReference type="RefSeq" id="XP_044953509.1">
    <property type="nucleotide sequence ID" value="XM_045097574.1"/>
</dbReference>
<reference evidence="3" key="1">
    <citation type="journal article" date="2012" name="Nature">
        <title>A physical, genetic and functional sequence assembly of the barley genome.</title>
        <authorList>
            <consortium name="The International Barley Genome Sequencing Consortium"/>
            <person name="Mayer K.F."/>
            <person name="Waugh R."/>
            <person name="Brown J.W."/>
            <person name="Schulman A."/>
            <person name="Langridge P."/>
            <person name="Platzer M."/>
            <person name="Fincher G.B."/>
            <person name="Muehlbauer G.J."/>
            <person name="Sato K."/>
            <person name="Close T.J."/>
            <person name="Wise R.P."/>
            <person name="Stein N."/>
        </authorList>
    </citation>
    <scope>NUCLEOTIDE SEQUENCE [LARGE SCALE GENOMIC DNA]</scope>
    <source>
        <strain evidence="3">cv. Morex</strain>
    </source>
</reference>
<dbReference type="OMA" id="WWINGAV"/>
<evidence type="ECO:0000313" key="3">
    <source>
        <dbReference type="Proteomes" id="UP000011116"/>
    </source>
</evidence>
<feature type="domain" description="F-box" evidence="1">
    <location>
        <begin position="19"/>
        <end position="57"/>
    </location>
</feature>
<protein>
    <recommendedName>
        <fullName evidence="1">F-box domain-containing protein</fullName>
    </recommendedName>
</protein>
<accession>A0A8I6YZ58</accession>
<reference evidence="2" key="3">
    <citation type="submission" date="2022-01" db="UniProtKB">
        <authorList>
            <consortium name="EnsemblPlants"/>
        </authorList>
    </citation>
    <scope>IDENTIFICATION</scope>
    <source>
        <strain evidence="2">subsp. vulgare</strain>
    </source>
</reference>
<name>A0A8I6YZ58_HORVV</name>
<dbReference type="RefSeq" id="XP_044953510.1">
    <property type="nucleotide sequence ID" value="XM_045097575.1"/>
</dbReference>
<keyword evidence="3" id="KW-1185">Reference proteome</keyword>
<dbReference type="InterPro" id="IPR036047">
    <property type="entry name" value="F-box-like_dom_sf"/>
</dbReference>
<dbReference type="EnsemblPlants" id="HORVU.MOREX.r3.6HG0550320.1">
    <property type="protein sequence ID" value="HORVU.MOREX.r3.6HG0550320.1"/>
    <property type="gene ID" value="HORVU.MOREX.r3.6HG0550320"/>
</dbReference>